<dbReference type="InterPro" id="IPR025877">
    <property type="entry name" value="MobA-like_NTP_Trfase"/>
</dbReference>
<dbReference type="Pfam" id="PF12804">
    <property type="entry name" value="NTP_transf_3"/>
    <property type="match status" value="1"/>
</dbReference>
<dbReference type="GO" id="GO:0016779">
    <property type="term" value="F:nucleotidyltransferase activity"/>
    <property type="evidence" value="ECO:0007669"/>
    <property type="project" value="UniProtKB-ARBA"/>
</dbReference>
<dbReference type="AlphaFoldDB" id="A0A9D1PBR0"/>
<dbReference type="PANTHER" id="PTHR43777">
    <property type="entry name" value="MOLYBDENUM COFACTOR CYTIDYLYLTRANSFERASE"/>
    <property type="match status" value="1"/>
</dbReference>
<reference evidence="2" key="1">
    <citation type="journal article" date="2021" name="PeerJ">
        <title>Extensive microbial diversity within the chicken gut microbiome revealed by metagenomics and culture.</title>
        <authorList>
            <person name="Gilroy R."/>
            <person name="Ravi A."/>
            <person name="Getino M."/>
            <person name="Pursley I."/>
            <person name="Horton D.L."/>
            <person name="Alikhan N.F."/>
            <person name="Baker D."/>
            <person name="Gharbi K."/>
            <person name="Hall N."/>
            <person name="Watson M."/>
            <person name="Adriaenssens E.M."/>
            <person name="Foster-Nyarko E."/>
            <person name="Jarju S."/>
            <person name="Secka A."/>
            <person name="Antonio M."/>
            <person name="Oren A."/>
            <person name="Chaudhuri R.R."/>
            <person name="La Ragione R."/>
            <person name="Hildebrand F."/>
            <person name="Pallen M.J."/>
        </authorList>
    </citation>
    <scope>NUCLEOTIDE SEQUENCE</scope>
    <source>
        <strain evidence="2">CHK195-9823</strain>
    </source>
</reference>
<reference evidence="2" key="2">
    <citation type="submission" date="2021-04" db="EMBL/GenBank/DDBJ databases">
        <authorList>
            <person name="Gilroy R."/>
        </authorList>
    </citation>
    <scope>NUCLEOTIDE SEQUENCE</scope>
    <source>
        <strain evidence="2">CHK195-9823</strain>
    </source>
</reference>
<dbReference type="SMART" id="SM00471">
    <property type="entry name" value="HDc"/>
    <property type="match status" value="1"/>
</dbReference>
<accession>A0A9D1PBR0</accession>
<dbReference type="Gene3D" id="1.10.3210.10">
    <property type="entry name" value="Hypothetical protein af1432"/>
    <property type="match status" value="1"/>
</dbReference>
<feature type="domain" description="HD/PDEase" evidence="1">
    <location>
        <begin position="215"/>
        <end position="323"/>
    </location>
</feature>
<evidence type="ECO:0000259" key="1">
    <source>
        <dbReference type="SMART" id="SM00471"/>
    </source>
</evidence>
<dbReference type="SUPFAM" id="SSF109604">
    <property type="entry name" value="HD-domain/PDEase-like"/>
    <property type="match status" value="1"/>
</dbReference>
<keyword evidence="2" id="KW-0808">Transferase</keyword>
<dbReference type="EMBL" id="DXIQ01000028">
    <property type="protein sequence ID" value="HIV38330.1"/>
    <property type="molecule type" value="Genomic_DNA"/>
</dbReference>
<name>A0A9D1PBR0_9FIRM</name>
<dbReference type="Gene3D" id="3.90.550.10">
    <property type="entry name" value="Spore Coat Polysaccharide Biosynthesis Protein SpsA, Chain A"/>
    <property type="match status" value="1"/>
</dbReference>
<dbReference type="InterPro" id="IPR003607">
    <property type="entry name" value="HD/PDEase_dom"/>
</dbReference>
<evidence type="ECO:0000313" key="3">
    <source>
        <dbReference type="Proteomes" id="UP000886814"/>
    </source>
</evidence>
<comment type="caution">
    <text evidence="2">The sequence shown here is derived from an EMBL/GenBank/DDBJ whole genome shotgun (WGS) entry which is preliminary data.</text>
</comment>
<gene>
    <name evidence="2" type="ORF">H9747_04925</name>
</gene>
<evidence type="ECO:0000313" key="2">
    <source>
        <dbReference type="EMBL" id="HIV38330.1"/>
    </source>
</evidence>
<dbReference type="SUPFAM" id="SSF53448">
    <property type="entry name" value="Nucleotide-diphospho-sugar transferases"/>
    <property type="match status" value="1"/>
</dbReference>
<dbReference type="CDD" id="cd04182">
    <property type="entry name" value="GT_2_like_f"/>
    <property type="match status" value="1"/>
</dbReference>
<proteinExistence type="predicted"/>
<sequence>MKGAGLIPAAGGSRRMEGFKPLLQINGFPMIAMTVQSMSNAGIRDITVVTGYRGDEVKKVLEPMGVRIIENRRWQETDMLASVKLGLEAADKKDGVFILPGDIPLTSPGTFRKLAEGISGAKPGTEALIPGAGGRTLHPPFLFPEGCRKALNYRGGQGLQGAFRSMKTEIVTAEDRGAQMDADNRKDLAQIQDYARKHRGISRELCEEFYDEVSLPAHIRTHCLAVGEMAAWMAKSLIDAGVFLDMELCRSGGYLHDVLRLEPFHEKAGKKFLEEKGYLALAKIVGAHRGFEKEPDTLCTEEALVCLADKLIMEGRRVSLEERYRKALEKKEVKKRILRDIEICRRLIKEFEVMTGERL</sequence>
<protein>
    <submittedName>
        <fullName evidence="2">NTP transferase domain-containing protein</fullName>
    </submittedName>
</protein>
<dbReference type="InterPro" id="IPR029044">
    <property type="entry name" value="Nucleotide-diphossugar_trans"/>
</dbReference>
<dbReference type="Proteomes" id="UP000886814">
    <property type="component" value="Unassembled WGS sequence"/>
</dbReference>
<dbReference type="InterPro" id="IPR006674">
    <property type="entry name" value="HD_domain"/>
</dbReference>
<dbReference type="PANTHER" id="PTHR43777:SF1">
    <property type="entry name" value="MOLYBDENUM COFACTOR CYTIDYLYLTRANSFERASE"/>
    <property type="match status" value="1"/>
</dbReference>
<dbReference type="Pfam" id="PF01966">
    <property type="entry name" value="HD"/>
    <property type="match status" value="1"/>
</dbReference>
<organism evidence="2 3">
    <name type="scientific">Candidatus Blautia stercorigallinarum</name>
    <dbReference type="NCBI Taxonomy" id="2838501"/>
    <lineage>
        <taxon>Bacteria</taxon>
        <taxon>Bacillati</taxon>
        <taxon>Bacillota</taxon>
        <taxon>Clostridia</taxon>
        <taxon>Lachnospirales</taxon>
        <taxon>Lachnospiraceae</taxon>
        <taxon>Blautia</taxon>
    </lineage>
</organism>